<dbReference type="InterPro" id="IPR025713">
    <property type="entry name" value="MotB-like_N_dom"/>
</dbReference>
<sequence>MSTNNESVIIRRQSRRGGGQKHGGAWKVAFADFTLAMMAFFMVMWLMQVSSKEERAKTAHYMRTHSIFDGSPSFFEPQNSPYPIDLGGTPSIIDHEAPNRLPPENPVPGMSEYLNIPKGEQDPFAGQGKKLTSMIEGEEATPAELSALLQNFQEIAKQQLAEGNLQVEAVPSGLRVIIKDNKEHQMFPRGQEEMTPFFEDLLFSLGSVFKQIKNSVVISGHTDVTPYSRGGYSNWELSSSRALKARQMLVAGGMPADRVEQVNGFGSTRLLNTQDKNSSENRRVELLILTAEAERRLNALFATKTVEDTAPAVKQAAVEAKANQPVTRLSEM</sequence>
<evidence type="ECO:0000256" key="1">
    <source>
        <dbReference type="ARBA" id="ARBA00004162"/>
    </source>
</evidence>
<dbReference type="Pfam" id="PF13677">
    <property type="entry name" value="MotB_plug"/>
    <property type="match status" value="1"/>
</dbReference>
<accession>A0ABT2FGC6</accession>
<dbReference type="Proteomes" id="UP001201549">
    <property type="component" value="Unassembled WGS sequence"/>
</dbReference>
<organism evidence="11 12">
    <name type="scientific">Shewanella electrica</name>
    <dbReference type="NCBI Taxonomy" id="515560"/>
    <lineage>
        <taxon>Bacteria</taxon>
        <taxon>Pseudomonadati</taxon>
        <taxon>Pseudomonadota</taxon>
        <taxon>Gammaproteobacteria</taxon>
        <taxon>Alteromonadales</taxon>
        <taxon>Shewanellaceae</taxon>
        <taxon>Shewanella</taxon>
    </lineage>
</organism>
<gene>
    <name evidence="11" type="ORF">L9G74_02835</name>
</gene>
<feature type="domain" description="OmpA-like" evidence="10">
    <location>
        <begin position="172"/>
        <end position="292"/>
    </location>
</feature>
<evidence type="ECO:0000256" key="2">
    <source>
        <dbReference type="ARBA" id="ARBA00008914"/>
    </source>
</evidence>
<feature type="transmembrane region" description="Helical" evidence="9">
    <location>
        <begin position="28"/>
        <end position="47"/>
    </location>
</feature>
<comment type="caution">
    <text evidence="11">The sequence shown here is derived from an EMBL/GenBank/DDBJ whole genome shotgun (WGS) entry which is preliminary data.</text>
</comment>
<dbReference type="Gene3D" id="3.30.1330.60">
    <property type="entry name" value="OmpA-like domain"/>
    <property type="match status" value="1"/>
</dbReference>
<evidence type="ECO:0000313" key="12">
    <source>
        <dbReference type="Proteomes" id="UP001201549"/>
    </source>
</evidence>
<keyword evidence="3" id="KW-1003">Cell membrane</keyword>
<reference evidence="12" key="1">
    <citation type="submission" date="2023-07" db="EMBL/GenBank/DDBJ databases">
        <title>Shewanella mangrovi sp. nov., an acetaldehyde- degrading bacterium isolated from mangrove sediment.</title>
        <authorList>
            <person name="Liu Y."/>
        </authorList>
    </citation>
    <scope>NUCLEOTIDE SEQUENCE [LARGE SCALE GENOMIC DNA]</scope>
    <source>
        <strain evidence="12">C32</strain>
    </source>
</reference>
<keyword evidence="12" id="KW-1185">Reference proteome</keyword>
<dbReference type="RefSeq" id="WP_238894773.1">
    <property type="nucleotide sequence ID" value="NZ_JAKOGG010000002.1"/>
</dbReference>
<name>A0ABT2FGC6_9GAMM</name>
<evidence type="ECO:0000256" key="3">
    <source>
        <dbReference type="ARBA" id="ARBA00022475"/>
    </source>
</evidence>
<keyword evidence="5 9" id="KW-1133">Transmembrane helix</keyword>
<dbReference type="InterPro" id="IPR036737">
    <property type="entry name" value="OmpA-like_sf"/>
</dbReference>
<dbReference type="CDD" id="cd07185">
    <property type="entry name" value="OmpA_C-like"/>
    <property type="match status" value="1"/>
</dbReference>
<dbReference type="PROSITE" id="PS51123">
    <property type="entry name" value="OMPA_2"/>
    <property type="match status" value="1"/>
</dbReference>
<evidence type="ECO:0000313" key="11">
    <source>
        <dbReference type="EMBL" id="MCS4555365.1"/>
    </source>
</evidence>
<evidence type="ECO:0000256" key="5">
    <source>
        <dbReference type="ARBA" id="ARBA00022989"/>
    </source>
</evidence>
<comment type="similarity">
    <text evidence="2">Belongs to the MotB family.</text>
</comment>
<dbReference type="Pfam" id="PF00691">
    <property type="entry name" value="OmpA"/>
    <property type="match status" value="1"/>
</dbReference>
<evidence type="ECO:0000259" key="10">
    <source>
        <dbReference type="PROSITE" id="PS51123"/>
    </source>
</evidence>
<evidence type="ECO:0000256" key="6">
    <source>
        <dbReference type="ARBA" id="ARBA00023136"/>
    </source>
</evidence>
<keyword evidence="6 7" id="KW-0472">Membrane</keyword>
<comment type="subcellular location">
    <subcellularLocation>
        <location evidence="1">Cell membrane</location>
        <topology evidence="1">Single-pass membrane protein</topology>
    </subcellularLocation>
</comment>
<evidence type="ECO:0000256" key="8">
    <source>
        <dbReference type="SAM" id="MobiDB-lite"/>
    </source>
</evidence>
<dbReference type="PANTHER" id="PTHR30329:SF21">
    <property type="entry name" value="LIPOPROTEIN YIAD-RELATED"/>
    <property type="match status" value="1"/>
</dbReference>
<protein>
    <submittedName>
        <fullName evidence="11">OmpA family protein</fullName>
    </submittedName>
</protein>
<dbReference type="InterPro" id="IPR006665">
    <property type="entry name" value="OmpA-like"/>
</dbReference>
<proteinExistence type="inferred from homology"/>
<feature type="region of interest" description="Disordered" evidence="8">
    <location>
        <begin position="1"/>
        <end position="23"/>
    </location>
</feature>
<evidence type="ECO:0000256" key="9">
    <source>
        <dbReference type="SAM" id="Phobius"/>
    </source>
</evidence>
<evidence type="ECO:0000256" key="4">
    <source>
        <dbReference type="ARBA" id="ARBA00022692"/>
    </source>
</evidence>
<dbReference type="InterPro" id="IPR050330">
    <property type="entry name" value="Bact_OuterMem_StrucFunc"/>
</dbReference>
<evidence type="ECO:0000256" key="7">
    <source>
        <dbReference type="PROSITE-ProRule" id="PRU00473"/>
    </source>
</evidence>
<dbReference type="PANTHER" id="PTHR30329">
    <property type="entry name" value="STATOR ELEMENT OF FLAGELLAR MOTOR COMPLEX"/>
    <property type="match status" value="1"/>
</dbReference>
<keyword evidence="4 9" id="KW-0812">Transmembrane</keyword>
<dbReference type="EMBL" id="JAKOGG010000002">
    <property type="protein sequence ID" value="MCS4555365.1"/>
    <property type="molecule type" value="Genomic_DNA"/>
</dbReference>
<dbReference type="SUPFAM" id="SSF103088">
    <property type="entry name" value="OmpA-like"/>
    <property type="match status" value="1"/>
</dbReference>